<gene>
    <name evidence="3" type="ORF">DF222_07665</name>
</gene>
<evidence type="ECO:0000313" key="3">
    <source>
        <dbReference type="EMBL" id="PWC01394.1"/>
    </source>
</evidence>
<dbReference type="Pfam" id="PF22242">
    <property type="entry name" value="6PGD_like"/>
    <property type="match status" value="1"/>
</dbReference>
<accession>A0A2U1T5W9</accession>
<evidence type="ECO:0000313" key="4">
    <source>
        <dbReference type="Proteomes" id="UP000244989"/>
    </source>
</evidence>
<organism evidence="3 4">
    <name type="scientific">Corynebacterium yudongzhengii</name>
    <dbReference type="NCBI Taxonomy" id="2080740"/>
    <lineage>
        <taxon>Bacteria</taxon>
        <taxon>Bacillati</taxon>
        <taxon>Actinomycetota</taxon>
        <taxon>Actinomycetes</taxon>
        <taxon>Mycobacteriales</taxon>
        <taxon>Corynebacteriaceae</taxon>
        <taxon>Corynebacterium</taxon>
    </lineage>
</organism>
<comment type="caution">
    <text evidence="3">The sequence shown here is derived from an EMBL/GenBank/DDBJ whole genome shotgun (WGS) entry which is preliminary data.</text>
</comment>
<feature type="domain" description="CGL2689-like C-terminal" evidence="2">
    <location>
        <begin position="128"/>
        <end position="223"/>
    </location>
</feature>
<dbReference type="Gene3D" id="1.10.1040.40">
    <property type="match status" value="1"/>
</dbReference>
<dbReference type="KEGG" id="cyz:C3B44_10095"/>
<sequence>MRVGYLSDESDHTDLRESLQDLGHTVNAVSESAEITDCELVIIAVDEARLPEYVEALALHARRGQIFVHTALSYGAQILDPLETTGAVVAALAPLAGEIWVIDALDELGSTIIELLAAELGLRVFPVPDSRRQRLLAGLSFARFAEAARNDAASMLLEALGNEKAACDIARGVVSAGALPGVDKLSAQHAAMADPGLARSFVDLARRTAEQTGADDIELWAIGQDRGS</sequence>
<proteinExistence type="predicted"/>
<protein>
    <submittedName>
        <fullName evidence="3">Uncharacterized protein</fullName>
    </submittedName>
</protein>
<dbReference type="Pfam" id="PF10727">
    <property type="entry name" value="Rossmann-like"/>
    <property type="match status" value="1"/>
</dbReference>
<dbReference type="EMBL" id="QEEZ01000013">
    <property type="protein sequence ID" value="PWC01394.1"/>
    <property type="molecule type" value="Genomic_DNA"/>
</dbReference>
<keyword evidence="4" id="KW-1185">Reference proteome</keyword>
<dbReference type="Gene3D" id="3.40.50.720">
    <property type="entry name" value="NAD(P)-binding Rossmann-like Domain"/>
    <property type="match status" value="1"/>
</dbReference>
<name>A0A2U1T5W9_9CORY</name>
<evidence type="ECO:0000259" key="1">
    <source>
        <dbReference type="Pfam" id="PF10727"/>
    </source>
</evidence>
<feature type="domain" description="Putative oxidoreductase/dehydrogenase Rossmann-like" evidence="1">
    <location>
        <begin position="35"/>
        <end position="94"/>
    </location>
</feature>
<evidence type="ECO:0000259" key="2">
    <source>
        <dbReference type="Pfam" id="PF22242"/>
    </source>
</evidence>
<reference evidence="4" key="1">
    <citation type="submission" date="2018-04" db="EMBL/GenBank/DDBJ databases">
        <authorList>
            <person name="Liu S."/>
            <person name="Wang Z."/>
            <person name="Li J."/>
        </authorList>
    </citation>
    <scope>NUCLEOTIDE SEQUENCE [LARGE SCALE GENOMIC DNA]</scope>
    <source>
        <strain evidence="4">2189</strain>
    </source>
</reference>
<dbReference type="AlphaFoldDB" id="A0A2U1T5W9"/>
<dbReference type="Proteomes" id="UP000244989">
    <property type="component" value="Unassembled WGS sequence"/>
</dbReference>
<dbReference type="InterPro" id="IPR054507">
    <property type="entry name" value="CGL2689-like_C"/>
</dbReference>
<dbReference type="InterPro" id="IPR019665">
    <property type="entry name" value="OxRdtase/DH_put_Rossmann_dom"/>
</dbReference>